<comment type="caution">
    <text evidence="1">The sequence shown here is derived from an EMBL/GenBank/DDBJ whole genome shotgun (WGS) entry which is preliminary data.</text>
</comment>
<reference evidence="1" key="1">
    <citation type="journal article" date="2014" name="Front. Microbiol.">
        <title>High frequency of phylogenetically diverse reductive dehalogenase-homologous genes in deep subseafloor sedimentary metagenomes.</title>
        <authorList>
            <person name="Kawai M."/>
            <person name="Futagami T."/>
            <person name="Toyoda A."/>
            <person name="Takaki Y."/>
            <person name="Nishi S."/>
            <person name="Hori S."/>
            <person name="Arai W."/>
            <person name="Tsubouchi T."/>
            <person name="Morono Y."/>
            <person name="Uchiyama I."/>
            <person name="Ito T."/>
            <person name="Fujiyama A."/>
            <person name="Inagaki F."/>
            <person name="Takami H."/>
        </authorList>
    </citation>
    <scope>NUCLEOTIDE SEQUENCE</scope>
    <source>
        <strain evidence="1">Expedition CK06-06</strain>
    </source>
</reference>
<gene>
    <name evidence="1" type="ORF">S01H1_65177</name>
</gene>
<organism evidence="1">
    <name type="scientific">marine sediment metagenome</name>
    <dbReference type="NCBI Taxonomy" id="412755"/>
    <lineage>
        <taxon>unclassified sequences</taxon>
        <taxon>metagenomes</taxon>
        <taxon>ecological metagenomes</taxon>
    </lineage>
</organism>
<feature type="non-terminal residue" evidence="1">
    <location>
        <position position="250"/>
    </location>
</feature>
<sequence>TDVIYAEAGIRPAFVAAYAGNPKVEVVPWTRFTPPQAKVQHGVWVPDAQHADLQAARRIAGWREWTEGLDPSDCGPDGCVKDQRAQGRFVKPDGTRTYYNDSTTGPVIHAADFNNTAVLSPTGATTQTAAHNQNGNTHCTAVTPSGEPDSAAWPTTGVYRYQLDITATGADLEYGLLNLGTGIGHFSRAASDGLSDLETFAQDQAAFTGSGLNIASVTNPAWTAGSVNDRFSISVACDRVSGHGNQNLTM</sequence>
<dbReference type="EMBL" id="BARS01043013">
    <property type="protein sequence ID" value="GAG35061.1"/>
    <property type="molecule type" value="Genomic_DNA"/>
</dbReference>
<feature type="non-terminal residue" evidence="1">
    <location>
        <position position="1"/>
    </location>
</feature>
<proteinExistence type="predicted"/>
<evidence type="ECO:0000313" key="1">
    <source>
        <dbReference type="EMBL" id="GAG35061.1"/>
    </source>
</evidence>
<dbReference type="AlphaFoldDB" id="X0YE23"/>
<name>X0YE23_9ZZZZ</name>
<protein>
    <submittedName>
        <fullName evidence="1">Uncharacterized protein</fullName>
    </submittedName>
</protein>
<accession>X0YE23</accession>